<proteinExistence type="predicted"/>
<dbReference type="EMBL" id="HBUE01335385">
    <property type="protein sequence ID" value="CAG6595603.1"/>
    <property type="molecule type" value="Transcribed_RNA"/>
</dbReference>
<accession>A0A8D8KQE5</accession>
<name>A0A8D8KQE5_CULPI</name>
<dbReference type="EMBL" id="HBUE01072669">
    <property type="protein sequence ID" value="CAG6473365.1"/>
    <property type="molecule type" value="Transcribed_RNA"/>
</dbReference>
<dbReference type="EMBL" id="HBUE01072668">
    <property type="protein sequence ID" value="CAG6473362.1"/>
    <property type="molecule type" value="Transcribed_RNA"/>
</dbReference>
<dbReference type="EMBL" id="HBUE01335381">
    <property type="protein sequence ID" value="CAG6595594.1"/>
    <property type="molecule type" value="Transcribed_RNA"/>
</dbReference>
<dbReference type="EMBL" id="HBUE01335389">
    <property type="protein sequence ID" value="CAG6595608.1"/>
    <property type="molecule type" value="Transcribed_RNA"/>
</dbReference>
<protein>
    <submittedName>
        <fullName evidence="1">(northern house mosquito) hypothetical protein</fullName>
    </submittedName>
</protein>
<dbReference type="EMBL" id="HBUE01228624">
    <property type="protein sequence ID" value="CAG6543481.1"/>
    <property type="molecule type" value="Transcribed_RNA"/>
</dbReference>
<dbReference type="EMBL" id="HBUE01072667">
    <property type="protein sequence ID" value="CAG6473359.1"/>
    <property type="molecule type" value="Transcribed_RNA"/>
</dbReference>
<dbReference type="EMBL" id="HBUE01335382">
    <property type="protein sequence ID" value="CAG6595597.1"/>
    <property type="molecule type" value="Transcribed_RNA"/>
</dbReference>
<organism evidence="1">
    <name type="scientific">Culex pipiens</name>
    <name type="common">House mosquito</name>
    <dbReference type="NCBI Taxonomy" id="7175"/>
    <lineage>
        <taxon>Eukaryota</taxon>
        <taxon>Metazoa</taxon>
        <taxon>Ecdysozoa</taxon>
        <taxon>Arthropoda</taxon>
        <taxon>Hexapoda</taxon>
        <taxon>Insecta</taxon>
        <taxon>Pterygota</taxon>
        <taxon>Neoptera</taxon>
        <taxon>Endopterygota</taxon>
        <taxon>Diptera</taxon>
        <taxon>Nematocera</taxon>
        <taxon>Culicoidea</taxon>
        <taxon>Culicidae</taxon>
        <taxon>Culicinae</taxon>
        <taxon>Culicini</taxon>
        <taxon>Culex</taxon>
        <taxon>Culex</taxon>
    </lineage>
</organism>
<dbReference type="EMBL" id="HBUE01228621">
    <property type="protein sequence ID" value="CAG6543475.1"/>
    <property type="molecule type" value="Transcribed_RNA"/>
</dbReference>
<sequence length="208" mass="23370">MVMISKRPIPLRRPNRSLRRPGIVLRLRRHRPGHQNRPPLRHRSLARSRVGVLHRNQLKRLILAACHTRVIRTNRPAVAVRTIRRRHVATEVPGETVEDTCHGAWDEDVVDIEVAAAIVGKIPTTRLVRSAEDPEVVVAEATAEVDQEVTAVDREGMAVDQATTVEDTTTDRLPRIIRWAATRAVAATTKDRLLGSSLTHDNRPTLPR</sequence>
<evidence type="ECO:0000313" key="1">
    <source>
        <dbReference type="EMBL" id="CAG6595594.1"/>
    </source>
</evidence>
<dbReference type="AlphaFoldDB" id="A0A8D8KQE5"/>
<dbReference type="EMBL" id="HBUE01335386">
    <property type="protein sequence ID" value="CAG6595606.1"/>
    <property type="molecule type" value="Transcribed_RNA"/>
</dbReference>
<dbReference type="EMBL" id="HBUE01335391">
    <property type="protein sequence ID" value="CAG6595611.1"/>
    <property type="molecule type" value="Transcribed_RNA"/>
</dbReference>
<dbReference type="EMBL" id="HBUE01228625">
    <property type="protein sequence ID" value="CAG6543484.1"/>
    <property type="molecule type" value="Transcribed_RNA"/>
</dbReference>
<dbReference type="EMBL" id="HBUE01228620">
    <property type="protein sequence ID" value="CAG6543472.1"/>
    <property type="molecule type" value="Transcribed_RNA"/>
</dbReference>
<dbReference type="EMBL" id="HBUE01228628">
    <property type="protein sequence ID" value="CAG6543486.1"/>
    <property type="molecule type" value="Transcribed_RNA"/>
</dbReference>
<reference evidence="1" key="1">
    <citation type="submission" date="2021-05" db="EMBL/GenBank/DDBJ databases">
        <authorList>
            <person name="Alioto T."/>
            <person name="Alioto T."/>
            <person name="Gomez Garrido J."/>
        </authorList>
    </citation>
    <scope>NUCLEOTIDE SEQUENCE</scope>
</reference>
<dbReference type="EMBL" id="HBUE01228630">
    <property type="protein sequence ID" value="CAG6543489.1"/>
    <property type="molecule type" value="Transcribed_RNA"/>
</dbReference>